<proteinExistence type="predicted"/>
<protein>
    <submittedName>
        <fullName evidence="1">Uncharacterized protein</fullName>
    </submittedName>
</protein>
<name>T1H1N1_MEGSC</name>
<sequence>ILLAKRCLLSLIRLLRSKQLSRKTKVRPYSQIILPVLLYGSECRRINYNQELYSKKDLNPAFAVGSACRNDGRTSILLLAGFSKKNWSKAK</sequence>
<dbReference type="EMBL" id="CAQQ02085830">
    <property type="status" value="NOT_ANNOTATED_CDS"/>
    <property type="molecule type" value="Genomic_DNA"/>
</dbReference>
<evidence type="ECO:0000313" key="1">
    <source>
        <dbReference type="EnsemblMetazoa" id="MESCA010097-PA"/>
    </source>
</evidence>
<keyword evidence="2" id="KW-1185">Reference proteome</keyword>
<organism evidence="1 2">
    <name type="scientific">Megaselia scalaris</name>
    <name type="common">Humpbacked fly</name>
    <name type="synonym">Phora scalaris</name>
    <dbReference type="NCBI Taxonomy" id="36166"/>
    <lineage>
        <taxon>Eukaryota</taxon>
        <taxon>Metazoa</taxon>
        <taxon>Ecdysozoa</taxon>
        <taxon>Arthropoda</taxon>
        <taxon>Hexapoda</taxon>
        <taxon>Insecta</taxon>
        <taxon>Pterygota</taxon>
        <taxon>Neoptera</taxon>
        <taxon>Endopterygota</taxon>
        <taxon>Diptera</taxon>
        <taxon>Brachycera</taxon>
        <taxon>Muscomorpha</taxon>
        <taxon>Platypezoidea</taxon>
        <taxon>Phoridae</taxon>
        <taxon>Megaseliini</taxon>
        <taxon>Megaselia</taxon>
    </lineage>
</organism>
<dbReference type="HOGENOM" id="CLU_2433184_0_0_1"/>
<dbReference type="EnsemblMetazoa" id="MESCA010097-RA">
    <property type="protein sequence ID" value="MESCA010097-PA"/>
    <property type="gene ID" value="MESCA010097"/>
</dbReference>
<accession>T1H1N1</accession>
<dbReference type="Proteomes" id="UP000015102">
    <property type="component" value="Unassembled WGS sequence"/>
</dbReference>
<reference evidence="2" key="1">
    <citation type="submission" date="2013-02" db="EMBL/GenBank/DDBJ databases">
        <authorList>
            <person name="Hughes D."/>
        </authorList>
    </citation>
    <scope>NUCLEOTIDE SEQUENCE</scope>
    <source>
        <strain>Durham</strain>
        <strain evidence="2">NC isolate 2 -- Noor lab</strain>
    </source>
</reference>
<dbReference type="AlphaFoldDB" id="T1H1N1"/>
<evidence type="ECO:0000313" key="2">
    <source>
        <dbReference type="Proteomes" id="UP000015102"/>
    </source>
</evidence>
<reference evidence="1" key="2">
    <citation type="submission" date="2015-06" db="UniProtKB">
        <authorList>
            <consortium name="EnsemblMetazoa"/>
        </authorList>
    </citation>
    <scope>IDENTIFICATION</scope>
</reference>